<name>A0A9Q0BKP8_9MUSC</name>
<evidence type="ECO:0000313" key="1">
    <source>
        <dbReference type="EMBL" id="KAI8034984.1"/>
    </source>
</evidence>
<sequence>NKHKQILAVKSGQISGLNDLAGDRPLEHYTRKCLTEIYPDIPRWSFPSMGYSSLAPPIALGASLATCLAVEVLQLMHVTPH</sequence>
<dbReference type="AlphaFoldDB" id="A0A9Q0BKP8"/>
<dbReference type="Proteomes" id="UP001059596">
    <property type="component" value="Unassembled WGS sequence"/>
</dbReference>
<protein>
    <submittedName>
        <fullName evidence="1">Uncharacterized protein</fullName>
    </submittedName>
</protein>
<proteinExistence type="predicted"/>
<feature type="non-terminal residue" evidence="1">
    <location>
        <position position="1"/>
    </location>
</feature>
<evidence type="ECO:0000313" key="2">
    <source>
        <dbReference type="Proteomes" id="UP001059596"/>
    </source>
</evidence>
<organism evidence="1 2">
    <name type="scientific">Drosophila gunungcola</name>
    <name type="common">fruit fly</name>
    <dbReference type="NCBI Taxonomy" id="103775"/>
    <lineage>
        <taxon>Eukaryota</taxon>
        <taxon>Metazoa</taxon>
        <taxon>Ecdysozoa</taxon>
        <taxon>Arthropoda</taxon>
        <taxon>Hexapoda</taxon>
        <taxon>Insecta</taxon>
        <taxon>Pterygota</taxon>
        <taxon>Neoptera</taxon>
        <taxon>Endopterygota</taxon>
        <taxon>Diptera</taxon>
        <taxon>Brachycera</taxon>
        <taxon>Muscomorpha</taxon>
        <taxon>Ephydroidea</taxon>
        <taxon>Drosophilidae</taxon>
        <taxon>Drosophila</taxon>
        <taxon>Sophophora</taxon>
    </lineage>
</organism>
<keyword evidence="2" id="KW-1185">Reference proteome</keyword>
<gene>
    <name evidence="1" type="ORF">M5D96_012207</name>
</gene>
<dbReference type="EMBL" id="JAMKOV010000051">
    <property type="protein sequence ID" value="KAI8034984.1"/>
    <property type="molecule type" value="Genomic_DNA"/>
</dbReference>
<comment type="caution">
    <text evidence="1">The sequence shown here is derived from an EMBL/GenBank/DDBJ whole genome shotgun (WGS) entry which is preliminary data.</text>
</comment>
<accession>A0A9Q0BKP8</accession>
<reference evidence="1" key="1">
    <citation type="journal article" date="2023" name="Genome Biol. Evol.">
        <title>Long-read-based Genome Assembly of Drosophila gunungcola Reveals Fewer Chemosensory Genes in Flower-breeding Species.</title>
        <authorList>
            <person name="Negi A."/>
            <person name="Liao B.Y."/>
            <person name="Yeh S.D."/>
        </authorList>
    </citation>
    <scope>NUCLEOTIDE SEQUENCE</scope>
    <source>
        <strain evidence="1">Sukarami</strain>
    </source>
</reference>